<dbReference type="SUPFAM" id="SSF56317">
    <property type="entry name" value="Carbon-nitrogen hydrolase"/>
    <property type="match status" value="1"/>
</dbReference>
<dbReference type="Gene3D" id="3.60.110.10">
    <property type="entry name" value="Carbon-nitrogen hydrolase"/>
    <property type="match status" value="1"/>
</dbReference>
<dbReference type="Proteomes" id="UP001212803">
    <property type="component" value="Chromosome"/>
</dbReference>
<evidence type="ECO:0000259" key="1">
    <source>
        <dbReference type="PROSITE" id="PS50263"/>
    </source>
</evidence>
<sequence>MNINASPYHRGKARERERMLAYARGGQRDCGGVPERRGRRQDELVFDGASVVVDAEGRVIARARQFAEELLVADVDLDEVAQRRLHDPRRRVELRARDWVTGAEAVELGFALETSREPARAGGAGRAADG</sequence>
<evidence type="ECO:0000313" key="3">
    <source>
        <dbReference type="Proteomes" id="UP001212803"/>
    </source>
</evidence>
<name>A0ABY7M402_9CHLR</name>
<feature type="domain" description="CN hydrolase" evidence="1">
    <location>
        <begin position="1"/>
        <end position="77"/>
    </location>
</feature>
<dbReference type="RefSeq" id="WP_270055806.1">
    <property type="nucleotide sequence ID" value="NZ_CP115149.1"/>
</dbReference>
<gene>
    <name evidence="2" type="ORF">O0235_10855</name>
</gene>
<accession>A0ABY7M402</accession>
<dbReference type="InterPro" id="IPR003010">
    <property type="entry name" value="C-N_Hydrolase"/>
</dbReference>
<dbReference type="Pfam" id="PF00795">
    <property type="entry name" value="CN_hydrolase"/>
    <property type="match status" value="1"/>
</dbReference>
<evidence type="ECO:0000313" key="2">
    <source>
        <dbReference type="EMBL" id="WBL35279.1"/>
    </source>
</evidence>
<keyword evidence="3" id="KW-1185">Reference proteome</keyword>
<dbReference type="PROSITE" id="PS50263">
    <property type="entry name" value="CN_HYDROLASE"/>
    <property type="match status" value="1"/>
</dbReference>
<reference evidence="2 3" key="1">
    <citation type="journal article" date="2023" name="ISME J.">
        <title>Thermophilic Dehalococcoidia with unusual traits shed light on an unexpected past.</title>
        <authorList>
            <person name="Palmer M."/>
            <person name="Covington J.K."/>
            <person name="Zhou E.M."/>
            <person name="Thomas S.C."/>
            <person name="Habib N."/>
            <person name="Seymour C.O."/>
            <person name="Lai D."/>
            <person name="Johnston J."/>
            <person name="Hashimi A."/>
            <person name="Jiao J.Y."/>
            <person name="Muok A.R."/>
            <person name="Liu L."/>
            <person name="Xian W.D."/>
            <person name="Zhi X.Y."/>
            <person name="Li M.M."/>
            <person name="Silva L.P."/>
            <person name="Bowen B.P."/>
            <person name="Louie K."/>
            <person name="Briegel A."/>
            <person name="Pett-Ridge J."/>
            <person name="Weber P.K."/>
            <person name="Tocheva E.I."/>
            <person name="Woyke T."/>
            <person name="Northen T.R."/>
            <person name="Mayali X."/>
            <person name="Li W.J."/>
            <person name="Hedlund B.P."/>
        </authorList>
    </citation>
    <scope>NUCLEOTIDE SEQUENCE [LARGE SCALE GENOMIC DNA]</scope>
    <source>
        <strain evidence="2 3">YIM 72310</strain>
    </source>
</reference>
<dbReference type="InterPro" id="IPR036526">
    <property type="entry name" value="C-N_Hydrolase_sf"/>
</dbReference>
<dbReference type="EMBL" id="CP115149">
    <property type="protein sequence ID" value="WBL35279.1"/>
    <property type="molecule type" value="Genomic_DNA"/>
</dbReference>
<organism evidence="2 3">
    <name type="scientific">Tepidiforma flava</name>
    <dbReference type="NCBI Taxonomy" id="3004094"/>
    <lineage>
        <taxon>Bacteria</taxon>
        <taxon>Bacillati</taxon>
        <taxon>Chloroflexota</taxon>
        <taxon>Tepidiformia</taxon>
        <taxon>Tepidiformales</taxon>
        <taxon>Tepidiformaceae</taxon>
        <taxon>Tepidiforma</taxon>
    </lineage>
</organism>
<proteinExistence type="predicted"/>
<protein>
    <recommendedName>
        <fullName evidence="1">CN hydrolase domain-containing protein</fullName>
    </recommendedName>
</protein>